<dbReference type="Proteomes" id="UP000094527">
    <property type="component" value="Unassembled WGS sequence"/>
</dbReference>
<evidence type="ECO:0000313" key="2">
    <source>
        <dbReference type="EMBL" id="ODN01481.1"/>
    </source>
</evidence>
<gene>
    <name evidence="2" type="ORF">Ocin01_05180</name>
</gene>
<proteinExistence type="predicted"/>
<organism evidence="2 3">
    <name type="scientific">Orchesella cincta</name>
    <name type="common">Springtail</name>
    <name type="synonym">Podura cincta</name>
    <dbReference type="NCBI Taxonomy" id="48709"/>
    <lineage>
        <taxon>Eukaryota</taxon>
        <taxon>Metazoa</taxon>
        <taxon>Ecdysozoa</taxon>
        <taxon>Arthropoda</taxon>
        <taxon>Hexapoda</taxon>
        <taxon>Collembola</taxon>
        <taxon>Entomobryomorpha</taxon>
        <taxon>Entomobryoidea</taxon>
        <taxon>Orchesellidae</taxon>
        <taxon>Orchesellinae</taxon>
        <taxon>Orchesella</taxon>
    </lineage>
</organism>
<keyword evidence="1" id="KW-0812">Transmembrane</keyword>
<accession>A0A1D2N8C0</accession>
<feature type="transmembrane region" description="Helical" evidence="1">
    <location>
        <begin position="12"/>
        <end position="32"/>
    </location>
</feature>
<dbReference type="OMA" id="FVYYKYR"/>
<evidence type="ECO:0000313" key="3">
    <source>
        <dbReference type="Proteomes" id="UP000094527"/>
    </source>
</evidence>
<protein>
    <submittedName>
        <fullName evidence="2">B(0,+)-type amino acid transporter 1</fullName>
    </submittedName>
</protein>
<evidence type="ECO:0000256" key="1">
    <source>
        <dbReference type="SAM" id="Phobius"/>
    </source>
</evidence>
<sequence>MPDAPRPFKVPIIIPVVAVLISAALVVLPIVYDPKLEYLAVLGFFALGVVIYIPFVYYKYRLPGMDGFTRAVQYLTLAAPSPYKDD</sequence>
<dbReference type="AlphaFoldDB" id="A0A1D2N8C0"/>
<feature type="transmembrane region" description="Helical" evidence="1">
    <location>
        <begin position="38"/>
        <end position="58"/>
    </location>
</feature>
<name>A0A1D2N8C0_ORCCI</name>
<dbReference type="STRING" id="48709.A0A1D2N8C0"/>
<comment type="caution">
    <text evidence="2">The sequence shown here is derived from an EMBL/GenBank/DDBJ whole genome shotgun (WGS) entry which is preliminary data.</text>
</comment>
<keyword evidence="3" id="KW-1185">Reference proteome</keyword>
<keyword evidence="1" id="KW-0472">Membrane</keyword>
<reference evidence="2 3" key="1">
    <citation type="journal article" date="2016" name="Genome Biol. Evol.">
        <title>Gene Family Evolution Reflects Adaptation to Soil Environmental Stressors in the Genome of the Collembolan Orchesella cincta.</title>
        <authorList>
            <person name="Faddeeva-Vakhrusheva A."/>
            <person name="Derks M.F."/>
            <person name="Anvar S.Y."/>
            <person name="Agamennone V."/>
            <person name="Suring W."/>
            <person name="Smit S."/>
            <person name="van Straalen N.M."/>
            <person name="Roelofs D."/>
        </authorList>
    </citation>
    <scope>NUCLEOTIDE SEQUENCE [LARGE SCALE GENOMIC DNA]</scope>
    <source>
        <tissue evidence="2">Mixed pool</tissue>
    </source>
</reference>
<dbReference type="EMBL" id="LJIJ01000149">
    <property type="protein sequence ID" value="ODN01481.1"/>
    <property type="molecule type" value="Genomic_DNA"/>
</dbReference>
<keyword evidence="1" id="KW-1133">Transmembrane helix</keyword>